<feature type="transmembrane region" description="Helical" evidence="1">
    <location>
        <begin position="49"/>
        <end position="69"/>
    </location>
</feature>
<dbReference type="EMBL" id="BAABHW010000002">
    <property type="protein sequence ID" value="GAA5074174.1"/>
    <property type="molecule type" value="Genomic_DNA"/>
</dbReference>
<evidence type="ECO:0000256" key="1">
    <source>
        <dbReference type="SAM" id="Phobius"/>
    </source>
</evidence>
<accession>A0ABP9LDS1</accession>
<keyword evidence="3" id="KW-1185">Reference proteome</keyword>
<feature type="transmembrane region" description="Helical" evidence="1">
    <location>
        <begin position="76"/>
        <end position="95"/>
    </location>
</feature>
<dbReference type="InterPro" id="IPR021836">
    <property type="entry name" value="DUF3429"/>
</dbReference>
<feature type="transmembrane region" description="Helical" evidence="1">
    <location>
        <begin position="132"/>
        <end position="150"/>
    </location>
</feature>
<evidence type="ECO:0000313" key="2">
    <source>
        <dbReference type="EMBL" id="GAA5074174.1"/>
    </source>
</evidence>
<organism evidence="2 3">
    <name type="scientific">[Roseibacterium] beibuensis</name>
    <dbReference type="NCBI Taxonomy" id="1193142"/>
    <lineage>
        <taxon>Bacteria</taxon>
        <taxon>Pseudomonadati</taxon>
        <taxon>Pseudomonadota</taxon>
        <taxon>Alphaproteobacteria</taxon>
        <taxon>Rhodobacterales</taxon>
        <taxon>Roseobacteraceae</taxon>
        <taxon>Roseicyclus</taxon>
    </lineage>
</organism>
<dbReference type="PANTHER" id="PTHR15887">
    <property type="entry name" value="TRANSMEMBRANE PROTEIN 69"/>
    <property type="match status" value="1"/>
</dbReference>
<protein>
    <submittedName>
        <fullName evidence="2">DUF3429 domain-containing protein</fullName>
    </submittedName>
</protein>
<keyword evidence="1" id="KW-0812">Transmembrane</keyword>
<dbReference type="PANTHER" id="PTHR15887:SF1">
    <property type="entry name" value="TRANSMEMBRANE PROTEIN 69"/>
    <property type="match status" value="1"/>
</dbReference>
<reference evidence="3" key="1">
    <citation type="journal article" date="2019" name="Int. J. Syst. Evol. Microbiol.">
        <title>The Global Catalogue of Microorganisms (GCM) 10K type strain sequencing project: providing services to taxonomists for standard genome sequencing and annotation.</title>
        <authorList>
            <consortium name="The Broad Institute Genomics Platform"/>
            <consortium name="The Broad Institute Genome Sequencing Center for Infectious Disease"/>
            <person name="Wu L."/>
            <person name="Ma J."/>
        </authorList>
    </citation>
    <scope>NUCLEOTIDE SEQUENCE [LARGE SCALE GENOMIC DNA]</scope>
    <source>
        <strain evidence="3">JCM 18015</strain>
    </source>
</reference>
<keyword evidence="1" id="KW-1133">Transmembrane helix</keyword>
<dbReference type="RefSeq" id="WP_259554019.1">
    <property type="nucleotide sequence ID" value="NZ_BAABHW010000002.1"/>
</dbReference>
<evidence type="ECO:0000313" key="3">
    <source>
        <dbReference type="Proteomes" id="UP001499910"/>
    </source>
</evidence>
<sequence>MTRIPTTPLLLGLAGLIPFIWGAITSIRPDLASLSSVILPRRLNGPVLMQVYGLTILSFMAGVIWGFAARTDGRKATLFYALSVLPPIWGFLTASGPTEPALYALIAGFVVLLPIDWSAARNGAAPSWWMSLRLLLTAVVVICLIVGGLAA</sequence>
<name>A0ABP9LDS1_9RHOB</name>
<feature type="transmembrane region" description="Helical" evidence="1">
    <location>
        <begin position="101"/>
        <end position="120"/>
    </location>
</feature>
<dbReference type="Proteomes" id="UP001499910">
    <property type="component" value="Unassembled WGS sequence"/>
</dbReference>
<proteinExistence type="predicted"/>
<dbReference type="Pfam" id="PF11911">
    <property type="entry name" value="DUF3429"/>
    <property type="match status" value="1"/>
</dbReference>
<gene>
    <name evidence="2" type="ORF">GCM10023209_21020</name>
</gene>
<keyword evidence="1" id="KW-0472">Membrane</keyword>
<comment type="caution">
    <text evidence="2">The sequence shown here is derived from an EMBL/GenBank/DDBJ whole genome shotgun (WGS) entry which is preliminary data.</text>
</comment>